<comment type="cofactor">
    <cofactor evidence="1">
        <name>heme</name>
        <dbReference type="ChEBI" id="CHEBI:30413"/>
    </cofactor>
</comment>
<comment type="caution">
    <text evidence="9">The sequence shown here is derived from an EMBL/GenBank/DDBJ whole genome shotgun (WGS) entry which is preliminary data.</text>
</comment>
<dbReference type="PRINTS" id="PR00385">
    <property type="entry name" value="P450"/>
</dbReference>
<sequence>METCTALLLLTAVIAYQLWLTFISRSLKGPRVWPLLGSLPGLIENCDRMHDWICDNLRACGGTYQTCICAIPFLAKKQGLVTVTCDPRNLEHILKTRFDNYPKGPTWHAVFHDLLGDGIFNSDGDTWLFQRKTAALEFTTRTLRQAMARWVTRAIKDRLCLILKKAEEQAESVDLQDLMLRLTFDNICGLAFGRDPQTCGLGLPENNFASAFDRATEASLQRFILPEVFWKVKKWLGLGMEVTLSRSLVDVNKHLTNVIEKRKVELLSQQKDGTHHDDLLTRFMRKKESYSDEFLQHVALNFILAGRDTSSVALSWFFWLVIQNPNVEDKILREICSVLIETRGDDVEKWLEEPLVFEEIDRLVYLKAALSETLRLYPSVPEDSKHVVADDVLPDGTFVPAGSSVTYSIYSAGRMRSTWGEDCMEFRPERWLSQDGTKFIMHDSFRFVAFNAGPRICLGKDLAYLQMKSVAAAVLLRHRLTLVPGHLVEQKMSLTLFMKNGLKVNVHSRDLKGFLGSYLKEIEAENNGKESAGLRSNGC</sequence>
<dbReference type="PROSITE" id="PS00086">
    <property type="entry name" value="CYTOCHROME_P450"/>
    <property type="match status" value="1"/>
</dbReference>
<evidence type="ECO:0000256" key="8">
    <source>
        <dbReference type="RuleBase" id="RU000461"/>
    </source>
</evidence>
<evidence type="ECO:0000256" key="7">
    <source>
        <dbReference type="ARBA" id="ARBA00023033"/>
    </source>
</evidence>
<evidence type="ECO:0000256" key="2">
    <source>
        <dbReference type="ARBA" id="ARBA00010617"/>
    </source>
</evidence>
<reference evidence="9 10" key="1">
    <citation type="journal article" date="2023" name="Plants (Basel)">
        <title>Bridging the Gap: Combining Genomics and Transcriptomics Approaches to Understand Stylosanthes scabra, an Orphan Legume from the Brazilian Caatinga.</title>
        <authorList>
            <person name="Ferreira-Neto J.R.C."/>
            <person name="da Silva M.D."/>
            <person name="Binneck E."/>
            <person name="de Melo N.F."/>
            <person name="da Silva R.H."/>
            <person name="de Melo A.L.T.M."/>
            <person name="Pandolfi V."/>
            <person name="Bustamante F.O."/>
            <person name="Brasileiro-Vidal A.C."/>
            <person name="Benko-Iseppon A.M."/>
        </authorList>
    </citation>
    <scope>NUCLEOTIDE SEQUENCE [LARGE SCALE GENOMIC DNA]</scope>
    <source>
        <tissue evidence="9">Leaves</tissue>
    </source>
</reference>
<dbReference type="Pfam" id="PF00067">
    <property type="entry name" value="p450"/>
    <property type="match status" value="1"/>
</dbReference>
<dbReference type="InterPro" id="IPR017972">
    <property type="entry name" value="Cyt_P450_CS"/>
</dbReference>
<evidence type="ECO:0000313" key="9">
    <source>
        <dbReference type="EMBL" id="MED6158831.1"/>
    </source>
</evidence>
<dbReference type="PANTHER" id="PTHR24296">
    <property type="entry name" value="CYTOCHROME P450"/>
    <property type="match status" value="1"/>
</dbReference>
<evidence type="ECO:0000256" key="6">
    <source>
        <dbReference type="ARBA" id="ARBA00023004"/>
    </source>
</evidence>
<evidence type="ECO:0000313" key="10">
    <source>
        <dbReference type="Proteomes" id="UP001341840"/>
    </source>
</evidence>
<dbReference type="InterPro" id="IPR036396">
    <property type="entry name" value="Cyt_P450_sf"/>
</dbReference>
<dbReference type="Gene3D" id="1.10.630.10">
    <property type="entry name" value="Cytochrome P450"/>
    <property type="match status" value="1"/>
</dbReference>
<organism evidence="9 10">
    <name type="scientific">Stylosanthes scabra</name>
    <dbReference type="NCBI Taxonomy" id="79078"/>
    <lineage>
        <taxon>Eukaryota</taxon>
        <taxon>Viridiplantae</taxon>
        <taxon>Streptophyta</taxon>
        <taxon>Embryophyta</taxon>
        <taxon>Tracheophyta</taxon>
        <taxon>Spermatophyta</taxon>
        <taxon>Magnoliopsida</taxon>
        <taxon>eudicotyledons</taxon>
        <taxon>Gunneridae</taxon>
        <taxon>Pentapetalae</taxon>
        <taxon>rosids</taxon>
        <taxon>fabids</taxon>
        <taxon>Fabales</taxon>
        <taxon>Fabaceae</taxon>
        <taxon>Papilionoideae</taxon>
        <taxon>50 kb inversion clade</taxon>
        <taxon>dalbergioids sensu lato</taxon>
        <taxon>Dalbergieae</taxon>
        <taxon>Pterocarpus clade</taxon>
        <taxon>Stylosanthes</taxon>
    </lineage>
</organism>
<protein>
    <recommendedName>
        <fullName evidence="11">Cytochrome P450 86A8</fullName>
    </recommendedName>
</protein>
<name>A0ABU6UF97_9FABA</name>
<dbReference type="Proteomes" id="UP001341840">
    <property type="component" value="Unassembled WGS sequence"/>
</dbReference>
<dbReference type="EMBL" id="JASCZI010121008">
    <property type="protein sequence ID" value="MED6158831.1"/>
    <property type="molecule type" value="Genomic_DNA"/>
</dbReference>
<dbReference type="InterPro" id="IPR002401">
    <property type="entry name" value="Cyt_P450_E_grp-I"/>
</dbReference>
<keyword evidence="6 8" id="KW-0408">Iron</keyword>
<dbReference type="InterPro" id="IPR001128">
    <property type="entry name" value="Cyt_P450"/>
</dbReference>
<dbReference type="PRINTS" id="PR00463">
    <property type="entry name" value="EP450I"/>
</dbReference>
<dbReference type="CDD" id="cd11064">
    <property type="entry name" value="CYP86A"/>
    <property type="match status" value="1"/>
</dbReference>
<keyword evidence="10" id="KW-1185">Reference proteome</keyword>
<evidence type="ECO:0000256" key="1">
    <source>
        <dbReference type="ARBA" id="ARBA00001971"/>
    </source>
</evidence>
<keyword evidence="4 8" id="KW-0479">Metal-binding</keyword>
<accession>A0ABU6UF97</accession>
<comment type="similarity">
    <text evidence="2 8">Belongs to the cytochrome P450 family.</text>
</comment>
<keyword evidence="5 8" id="KW-0560">Oxidoreductase</keyword>
<evidence type="ECO:0008006" key="11">
    <source>
        <dbReference type="Google" id="ProtNLM"/>
    </source>
</evidence>
<gene>
    <name evidence="9" type="ORF">PIB30_036547</name>
</gene>
<proteinExistence type="inferred from homology"/>
<dbReference type="SUPFAM" id="SSF48264">
    <property type="entry name" value="Cytochrome P450"/>
    <property type="match status" value="1"/>
</dbReference>
<evidence type="ECO:0000256" key="3">
    <source>
        <dbReference type="ARBA" id="ARBA00022617"/>
    </source>
</evidence>
<evidence type="ECO:0000256" key="5">
    <source>
        <dbReference type="ARBA" id="ARBA00023002"/>
    </source>
</evidence>
<keyword evidence="7 8" id="KW-0503">Monooxygenase</keyword>
<keyword evidence="3 8" id="KW-0349">Heme</keyword>
<evidence type="ECO:0000256" key="4">
    <source>
        <dbReference type="ARBA" id="ARBA00022723"/>
    </source>
</evidence>